<keyword evidence="3" id="KW-0812">Transmembrane</keyword>
<gene>
    <name evidence="6" type="ORF">C0J27_04130</name>
</gene>
<dbReference type="PANTHER" id="PTHR30627">
    <property type="entry name" value="PEPTIDOGLYCAN D,D-TRANSPEPTIDASE"/>
    <property type="match status" value="1"/>
</dbReference>
<keyword evidence="7" id="KW-1185">Reference proteome</keyword>
<evidence type="ECO:0000256" key="2">
    <source>
        <dbReference type="ARBA" id="ARBA00023136"/>
    </source>
</evidence>
<comment type="subcellular location">
    <subcellularLocation>
        <location evidence="1">Membrane</location>
    </subcellularLocation>
</comment>
<dbReference type="InterPro" id="IPR012338">
    <property type="entry name" value="Beta-lactam/transpept-like"/>
</dbReference>
<reference evidence="6 7" key="1">
    <citation type="submission" date="2017-12" db="EMBL/GenBank/DDBJ databases">
        <title>Chromulinavorax destructans is a abundant pathogen of dominant heterotrophic picoflagllates.</title>
        <authorList>
            <person name="Deeg C.M."/>
            <person name="Zimmer M."/>
            <person name="Suttle C.A."/>
        </authorList>
    </citation>
    <scope>NUCLEOTIDE SEQUENCE [LARGE SCALE GENOMIC DNA]</scope>
    <source>
        <strain evidence="6 7">SeV1</strain>
    </source>
</reference>
<dbReference type="Pfam" id="PF00905">
    <property type="entry name" value="Transpeptidase"/>
    <property type="match status" value="1"/>
</dbReference>
<protein>
    <recommendedName>
        <fullName evidence="8">Penicillin-binding protein 2</fullName>
    </recommendedName>
</protein>
<dbReference type="SUPFAM" id="SSF56601">
    <property type="entry name" value="beta-lactamase/transpeptidase-like"/>
    <property type="match status" value="1"/>
</dbReference>
<feature type="transmembrane region" description="Helical" evidence="3">
    <location>
        <begin position="12"/>
        <end position="33"/>
    </location>
</feature>
<dbReference type="InterPro" id="IPR001460">
    <property type="entry name" value="PCN-bd_Tpept"/>
</dbReference>
<dbReference type="InterPro" id="IPR050515">
    <property type="entry name" value="Beta-lactam/transpept"/>
</dbReference>
<organism evidence="6 7">
    <name type="scientific">Candidatus Chromulinivorax destructor</name>
    <dbReference type="NCBI Taxonomy" id="2066483"/>
    <lineage>
        <taxon>Bacteria</taxon>
        <taxon>Candidatus Babelota</taxon>
        <taxon>Candidatus Babeliae</taxon>
        <taxon>Candidatus Babeliales</taxon>
        <taxon>Candidatus Chromulinivoraceae</taxon>
        <taxon>Candidatus Chromulinivorax</taxon>
    </lineage>
</organism>
<dbReference type="Gene3D" id="3.30.450.330">
    <property type="match status" value="1"/>
</dbReference>
<dbReference type="InterPro" id="IPR036138">
    <property type="entry name" value="PBP_dimer_sf"/>
</dbReference>
<dbReference type="Gene3D" id="3.40.710.10">
    <property type="entry name" value="DD-peptidase/beta-lactamase superfamily"/>
    <property type="match status" value="1"/>
</dbReference>
<proteinExistence type="predicted"/>
<dbReference type="Gene3D" id="3.90.1310.10">
    <property type="entry name" value="Penicillin-binding protein 2a (Domain 2)"/>
    <property type="match status" value="1"/>
</dbReference>
<dbReference type="EMBL" id="CP025544">
    <property type="protein sequence ID" value="AXK60906.1"/>
    <property type="molecule type" value="Genomic_DNA"/>
</dbReference>
<sequence length="511" mass="57296">MKQLHSFEHIRSFFIFLILVCLYGIIVANLYIIQVQQQSFFSNLGQKQYNISTTTLPERALIFDRNGTPVALNKDSFAAFILPKQITDRAPIEKFLTQHFPAAAQRLATSWDKNFFFISRKLNSEQETLITQANISDIHILQEPSRFYPYACMSTILGITDIDNHGIMGIEQQYDEVLQGTATTHILKKDARSNRFYFEKELTVQGAASQSVQLTIDADLQYKITSILEQAVEQFQAKEAAAIIIDPVTGEISAMASFPYFDPNNTEQLVMESTKNRPTSQAFESGSVLKIFCALAALEEHVVTLDEMINCENTKETKIEGIRVRTVAPHGNISYLEVIQNSNNIGTVKVAKRINKKLYDYYKLLGFGSTTGLNFPGEQKGYVNPPANWSAYSIVSLSFGYEISTTLLQLARGLSLIYNGGHLIVPKLTIDKQFDSKTVGSEPLICEQTRRDLDAILLGAVEHSSGKRARITGYKVTGKTGTANILDHGKYNEDKHLNTFIGYIEKGCYKK</sequence>
<feature type="domain" description="Penicillin-binding protein transpeptidase" evidence="4">
    <location>
        <begin position="241"/>
        <end position="506"/>
    </location>
</feature>
<dbReference type="KEGG" id="cdes:C0J27_04130"/>
<keyword evidence="3" id="KW-1133">Transmembrane helix</keyword>
<evidence type="ECO:0000256" key="3">
    <source>
        <dbReference type="SAM" id="Phobius"/>
    </source>
</evidence>
<feature type="domain" description="Penicillin-binding protein dimerisation" evidence="5">
    <location>
        <begin position="56"/>
        <end position="194"/>
    </location>
</feature>
<dbReference type="SUPFAM" id="SSF56519">
    <property type="entry name" value="Penicillin binding protein dimerisation domain"/>
    <property type="match status" value="1"/>
</dbReference>
<evidence type="ECO:0000259" key="4">
    <source>
        <dbReference type="Pfam" id="PF00905"/>
    </source>
</evidence>
<evidence type="ECO:0000313" key="6">
    <source>
        <dbReference type="EMBL" id="AXK60906.1"/>
    </source>
</evidence>
<dbReference type="InterPro" id="IPR005311">
    <property type="entry name" value="PBP_dimer"/>
</dbReference>
<name>A0A345ZC89_9BACT</name>
<dbReference type="Proteomes" id="UP000254834">
    <property type="component" value="Chromosome"/>
</dbReference>
<evidence type="ECO:0000256" key="1">
    <source>
        <dbReference type="ARBA" id="ARBA00004370"/>
    </source>
</evidence>
<dbReference type="GO" id="GO:0005886">
    <property type="term" value="C:plasma membrane"/>
    <property type="evidence" value="ECO:0007669"/>
    <property type="project" value="TreeGrafter"/>
</dbReference>
<dbReference type="GO" id="GO:0008658">
    <property type="term" value="F:penicillin binding"/>
    <property type="evidence" value="ECO:0007669"/>
    <property type="project" value="InterPro"/>
</dbReference>
<keyword evidence="2 3" id="KW-0472">Membrane</keyword>
<accession>A0A345ZC89</accession>
<dbReference type="OrthoDB" id="9804124at2"/>
<evidence type="ECO:0008006" key="8">
    <source>
        <dbReference type="Google" id="ProtNLM"/>
    </source>
</evidence>
<dbReference type="Pfam" id="PF03717">
    <property type="entry name" value="PBP_dimer"/>
    <property type="match status" value="1"/>
</dbReference>
<dbReference type="AlphaFoldDB" id="A0A345ZC89"/>
<evidence type="ECO:0000259" key="5">
    <source>
        <dbReference type="Pfam" id="PF03717"/>
    </source>
</evidence>
<dbReference type="RefSeq" id="WP_115585921.1">
    <property type="nucleotide sequence ID" value="NZ_CP025544.1"/>
</dbReference>
<evidence type="ECO:0000313" key="7">
    <source>
        <dbReference type="Proteomes" id="UP000254834"/>
    </source>
</evidence>
<dbReference type="PANTHER" id="PTHR30627:SF1">
    <property type="entry name" value="PEPTIDOGLYCAN D,D-TRANSPEPTIDASE FTSI"/>
    <property type="match status" value="1"/>
</dbReference>
<dbReference type="GO" id="GO:0071555">
    <property type="term" value="P:cell wall organization"/>
    <property type="evidence" value="ECO:0007669"/>
    <property type="project" value="TreeGrafter"/>
</dbReference>